<evidence type="ECO:0000256" key="1">
    <source>
        <dbReference type="ARBA" id="ARBA00022630"/>
    </source>
</evidence>
<keyword evidence="5" id="KW-1185">Reference proteome</keyword>
<dbReference type="Pfam" id="PF03060">
    <property type="entry name" value="NMO"/>
    <property type="match status" value="1"/>
</dbReference>
<dbReference type="EMBL" id="ONZQ02000021">
    <property type="protein sequence ID" value="SPO07469.1"/>
    <property type="molecule type" value="Genomic_DNA"/>
</dbReference>
<organism evidence="4 5">
    <name type="scientific">Cephalotrichum gorgonifer</name>
    <dbReference type="NCBI Taxonomy" id="2041049"/>
    <lineage>
        <taxon>Eukaryota</taxon>
        <taxon>Fungi</taxon>
        <taxon>Dikarya</taxon>
        <taxon>Ascomycota</taxon>
        <taxon>Pezizomycotina</taxon>
        <taxon>Sordariomycetes</taxon>
        <taxon>Hypocreomycetidae</taxon>
        <taxon>Microascales</taxon>
        <taxon>Microascaceae</taxon>
        <taxon>Cephalotrichum</taxon>
    </lineage>
</organism>
<dbReference type="InterPro" id="IPR013785">
    <property type="entry name" value="Aldolase_TIM"/>
</dbReference>
<name>A0AAE8SZY5_9PEZI</name>
<dbReference type="Proteomes" id="UP001187682">
    <property type="component" value="Unassembled WGS sequence"/>
</dbReference>
<keyword evidence="4" id="KW-0223">Dioxygenase</keyword>
<evidence type="ECO:0000256" key="2">
    <source>
        <dbReference type="ARBA" id="ARBA00022643"/>
    </source>
</evidence>
<dbReference type="InterPro" id="IPR004136">
    <property type="entry name" value="NMO"/>
</dbReference>
<dbReference type="GO" id="GO:0018580">
    <property type="term" value="F:nitronate monooxygenase activity"/>
    <property type="evidence" value="ECO:0007669"/>
    <property type="project" value="InterPro"/>
</dbReference>
<sequence length="333" mass="34933">MGGVAGSKLAVAVTGAGGLGQIGFTGDPHLLDEELTSARRQLRNHKLANETGSGHVLPLGTGIIVVGTPVEEFISVISKHNPAVVWLSFGTAAEFQEWTTKIRQDSPLTKIWVQLGSVGAALEAARGCRPDALVLQGSDAGGHGHESGASIVSLIPEVCDAFRAGGLPDIPLIAAGGIMDGRGVAAALALGASGVVMGTRFLGAEEAKAPSQFRQAILEASDGGQSMARSRAFDAMWGPNPWPETYDGRCLKNSMYQSIKDGLSTEEARRKLYQDLRGQNVSPQDTMSIWAGTGVGMVKKVEKAADIVSQVRKAARETIMLLGMTVERSADED</sequence>
<gene>
    <name evidence="4" type="ORF">DNG_10163</name>
</gene>
<evidence type="ECO:0000313" key="5">
    <source>
        <dbReference type="Proteomes" id="UP001187682"/>
    </source>
</evidence>
<keyword evidence="2" id="KW-0288">FMN</keyword>
<dbReference type="SUPFAM" id="SSF51412">
    <property type="entry name" value="Inosine monophosphate dehydrogenase (IMPDH)"/>
    <property type="match status" value="1"/>
</dbReference>
<dbReference type="PANTHER" id="PTHR32332">
    <property type="entry name" value="2-NITROPROPANE DIOXYGENASE"/>
    <property type="match status" value="1"/>
</dbReference>
<dbReference type="GO" id="GO:0051213">
    <property type="term" value="F:dioxygenase activity"/>
    <property type="evidence" value="ECO:0007669"/>
    <property type="project" value="UniProtKB-KW"/>
</dbReference>
<reference evidence="4" key="1">
    <citation type="submission" date="2018-03" db="EMBL/GenBank/DDBJ databases">
        <authorList>
            <person name="Guldener U."/>
        </authorList>
    </citation>
    <scope>NUCLEOTIDE SEQUENCE</scope>
</reference>
<dbReference type="AlphaFoldDB" id="A0AAE8SZY5"/>
<protein>
    <submittedName>
        <fullName evidence="4">Related to FMN-dependent 2-nitropropane dioxygenase</fullName>
    </submittedName>
</protein>
<keyword evidence="1" id="KW-0285">Flavoprotein</keyword>
<proteinExistence type="predicted"/>
<evidence type="ECO:0000313" key="4">
    <source>
        <dbReference type="EMBL" id="SPO07469.1"/>
    </source>
</evidence>
<keyword evidence="3" id="KW-0560">Oxidoreductase</keyword>
<accession>A0AAE8SZY5</accession>
<comment type="caution">
    <text evidence="4">The sequence shown here is derived from an EMBL/GenBank/DDBJ whole genome shotgun (WGS) entry which is preliminary data.</text>
</comment>
<dbReference type="CDD" id="cd04730">
    <property type="entry name" value="NPD_like"/>
    <property type="match status" value="1"/>
</dbReference>
<dbReference type="Gene3D" id="3.20.20.70">
    <property type="entry name" value="Aldolase class I"/>
    <property type="match status" value="1"/>
</dbReference>
<dbReference type="PANTHER" id="PTHR32332:SF34">
    <property type="entry name" value="2-NITROPROPANE DIOXYGENASE FAMILY, PUTATIVE-RELATED"/>
    <property type="match status" value="1"/>
</dbReference>
<evidence type="ECO:0000256" key="3">
    <source>
        <dbReference type="ARBA" id="ARBA00023002"/>
    </source>
</evidence>